<evidence type="ECO:0000313" key="1">
    <source>
        <dbReference type="EMBL" id="MBM3223048.1"/>
    </source>
</evidence>
<proteinExistence type="predicted"/>
<accession>A0A938B2Q9</accession>
<dbReference type="EMBL" id="VGLS01000088">
    <property type="protein sequence ID" value="MBM3223048.1"/>
    <property type="molecule type" value="Genomic_DNA"/>
</dbReference>
<protein>
    <submittedName>
        <fullName evidence="1">Uncharacterized protein</fullName>
    </submittedName>
</protein>
<reference evidence="1" key="1">
    <citation type="submission" date="2019-03" db="EMBL/GenBank/DDBJ databases">
        <title>Lake Tanganyika Metagenome-Assembled Genomes (MAGs).</title>
        <authorList>
            <person name="Tran P."/>
        </authorList>
    </citation>
    <scope>NUCLEOTIDE SEQUENCE</scope>
    <source>
        <strain evidence="1">K_DeepCast_65m_m2_066</strain>
    </source>
</reference>
<organism evidence="1 2">
    <name type="scientific">Tectimicrobiota bacterium</name>
    <dbReference type="NCBI Taxonomy" id="2528274"/>
    <lineage>
        <taxon>Bacteria</taxon>
        <taxon>Pseudomonadati</taxon>
        <taxon>Nitrospinota/Tectimicrobiota group</taxon>
        <taxon>Candidatus Tectimicrobiota</taxon>
    </lineage>
</organism>
<comment type="caution">
    <text evidence="1">The sequence shown here is derived from an EMBL/GenBank/DDBJ whole genome shotgun (WGS) entry which is preliminary data.</text>
</comment>
<gene>
    <name evidence="1" type="ORF">FJZ47_04495</name>
</gene>
<dbReference type="Proteomes" id="UP000712673">
    <property type="component" value="Unassembled WGS sequence"/>
</dbReference>
<dbReference type="AlphaFoldDB" id="A0A938B2Q9"/>
<evidence type="ECO:0000313" key="2">
    <source>
        <dbReference type="Proteomes" id="UP000712673"/>
    </source>
</evidence>
<name>A0A938B2Q9_UNCTE</name>
<sequence length="128" mass="14724">METVIIIRDGRRDATELIARLGTDVRIEKLPDGRFFVEDAPYHLWLGHDDAILNEYAEEELRTVREGVTAPVPFVCEFSDMAFGKRILGRILCGESCLVDNDHGNIVTGKEFVERLQYEPGWDWRLQT</sequence>